<dbReference type="AlphaFoldDB" id="A0A8X6NVP2"/>
<dbReference type="EMBL" id="BMAW01013527">
    <property type="protein sequence ID" value="GFT34552.1"/>
    <property type="molecule type" value="Genomic_DNA"/>
</dbReference>
<gene>
    <name evidence="1" type="ORF">NPIL_409741</name>
</gene>
<keyword evidence="2" id="KW-1185">Reference proteome</keyword>
<evidence type="ECO:0000313" key="1">
    <source>
        <dbReference type="EMBL" id="GFT34552.1"/>
    </source>
</evidence>
<reference evidence="1" key="1">
    <citation type="submission" date="2020-08" db="EMBL/GenBank/DDBJ databases">
        <title>Multicomponent nature underlies the extraordinary mechanical properties of spider dragline silk.</title>
        <authorList>
            <person name="Kono N."/>
            <person name="Nakamura H."/>
            <person name="Mori M."/>
            <person name="Yoshida Y."/>
            <person name="Ohtoshi R."/>
            <person name="Malay A.D."/>
            <person name="Moran D.A.P."/>
            <person name="Tomita M."/>
            <person name="Numata K."/>
            <person name="Arakawa K."/>
        </authorList>
    </citation>
    <scope>NUCLEOTIDE SEQUENCE</scope>
</reference>
<proteinExistence type="predicted"/>
<comment type="caution">
    <text evidence="1">The sequence shown here is derived from an EMBL/GenBank/DDBJ whole genome shotgun (WGS) entry which is preliminary data.</text>
</comment>
<organism evidence="1 2">
    <name type="scientific">Nephila pilipes</name>
    <name type="common">Giant wood spider</name>
    <name type="synonym">Nephila maculata</name>
    <dbReference type="NCBI Taxonomy" id="299642"/>
    <lineage>
        <taxon>Eukaryota</taxon>
        <taxon>Metazoa</taxon>
        <taxon>Ecdysozoa</taxon>
        <taxon>Arthropoda</taxon>
        <taxon>Chelicerata</taxon>
        <taxon>Arachnida</taxon>
        <taxon>Araneae</taxon>
        <taxon>Araneomorphae</taxon>
        <taxon>Entelegynae</taxon>
        <taxon>Araneoidea</taxon>
        <taxon>Nephilidae</taxon>
        <taxon>Nephila</taxon>
    </lineage>
</organism>
<evidence type="ECO:0000313" key="2">
    <source>
        <dbReference type="Proteomes" id="UP000887013"/>
    </source>
</evidence>
<sequence>MHQIYKPKERAGQRCPESFITARTAAAKVLNRVSVSKKYFKILNFGSPSKSIQYQQKGRSSTNLLITSVGSKSILVQQQCLFIDFKEAAPHCFTDGVLLFEPPLIRFIAYDHHKISKYRLINRKLRSSSPVIISHSEACPIESRNAF</sequence>
<name>A0A8X6NVP2_NEPPI</name>
<dbReference type="Proteomes" id="UP000887013">
    <property type="component" value="Unassembled WGS sequence"/>
</dbReference>
<accession>A0A8X6NVP2</accession>
<protein>
    <submittedName>
        <fullName evidence="1">Uncharacterized protein</fullName>
    </submittedName>
</protein>